<dbReference type="EMBL" id="JANHOG010002354">
    <property type="protein sequence ID" value="KAJ3524294.1"/>
    <property type="molecule type" value="Genomic_DNA"/>
</dbReference>
<organism evidence="1 2">
    <name type="scientific">Phlebia brevispora</name>
    <dbReference type="NCBI Taxonomy" id="194682"/>
    <lineage>
        <taxon>Eukaryota</taxon>
        <taxon>Fungi</taxon>
        <taxon>Dikarya</taxon>
        <taxon>Basidiomycota</taxon>
        <taxon>Agaricomycotina</taxon>
        <taxon>Agaricomycetes</taxon>
        <taxon>Polyporales</taxon>
        <taxon>Meruliaceae</taxon>
        <taxon>Phlebia</taxon>
    </lineage>
</organism>
<evidence type="ECO:0000313" key="2">
    <source>
        <dbReference type="Proteomes" id="UP001148662"/>
    </source>
</evidence>
<sequence length="520" mass="58759">MCQLSARIRSTQGWEKLVDSGAKDMWRCEAGEAITIRTSSGPFQVQLSFTQIEYALDELSSYSALYDETSHCQVSCFDRIWETTVAASPTLLSTLNKDLDYVRSQRKCTDANNITTDVVDPYLYPLVYGRTLIKNNPHCDLCLIPPPQVSEDVYGLSRNFAWIPTSFTVSPDALPLHVRACSYISGIDPALRDLYACVEELISNAIPLFEHVLTDLSRDNPLYQRIPYDHAYIGWEWEEPEEPEHSDDEKGWFNYEREMHHWISTRPIVHPDIPPGGCPGDLQVRRSQISLRGETVKVCTRIVDIDLKPGGPSYDGTPWHAAGMRNERIVAVAIQCLSTHNIAPLRVDFRMPVRCPSSLLPGGPEALSRICGLNLNAASHQYVGTSLVRLGQTVVFPNIYQHRLTETCLEDSDKEGSMRVAMFYLVDPKLSDESGVLSTSVIPPQEIAWMRKALEDSLDVRVPTEIIDIILDFTEGLMNNNDALRYATLARDEREVFCSAHDRDWFSRSFEAPRYMGIAY</sequence>
<evidence type="ECO:0000313" key="1">
    <source>
        <dbReference type="EMBL" id="KAJ3524294.1"/>
    </source>
</evidence>
<reference evidence="1" key="1">
    <citation type="submission" date="2022-07" db="EMBL/GenBank/DDBJ databases">
        <title>Genome Sequence of Phlebia brevispora.</title>
        <authorList>
            <person name="Buettner E."/>
        </authorList>
    </citation>
    <scope>NUCLEOTIDE SEQUENCE</scope>
    <source>
        <strain evidence="1">MPL23</strain>
    </source>
</reference>
<comment type="caution">
    <text evidence="1">The sequence shown here is derived from an EMBL/GenBank/DDBJ whole genome shotgun (WGS) entry which is preliminary data.</text>
</comment>
<name>A0ACC1RRQ9_9APHY</name>
<proteinExistence type="predicted"/>
<accession>A0ACC1RRQ9</accession>
<keyword evidence="2" id="KW-1185">Reference proteome</keyword>
<protein>
    <submittedName>
        <fullName evidence="1">Uncharacterized protein</fullName>
    </submittedName>
</protein>
<dbReference type="Proteomes" id="UP001148662">
    <property type="component" value="Unassembled WGS sequence"/>
</dbReference>
<gene>
    <name evidence="1" type="ORF">NM688_g8588</name>
</gene>